<dbReference type="AlphaFoldDB" id="A0A9N8ET07"/>
<comment type="caution">
    <text evidence="4">The sequence shown here is derived from an EMBL/GenBank/DDBJ whole genome shotgun (WGS) entry which is preliminary data.</text>
</comment>
<sequence>MSSFSDEELAEFKEVFGFFADKATEKMQTDDLATLMRGLGKNPLESEIEQMKGECSDTLDFATFLTCMEKPLKEKSQWKEQDILESFECFDAEGTGTIATTELRNILCDLGEAFTSAEFDMFISEADDGSGKVDYKTFVHNLSSKKKDKGDD</sequence>
<dbReference type="SUPFAM" id="SSF47473">
    <property type="entry name" value="EF-hand"/>
    <property type="match status" value="1"/>
</dbReference>
<evidence type="ECO:0000313" key="4">
    <source>
        <dbReference type="EMBL" id="CAB9527572.1"/>
    </source>
</evidence>
<dbReference type="InterPro" id="IPR011992">
    <property type="entry name" value="EF-hand-dom_pair"/>
</dbReference>
<dbReference type="PANTHER" id="PTHR23048:SF0">
    <property type="entry name" value="CALMODULIN LIKE 3"/>
    <property type="match status" value="1"/>
</dbReference>
<dbReference type="Proteomes" id="UP001153069">
    <property type="component" value="Unassembled WGS sequence"/>
</dbReference>
<proteinExistence type="predicted"/>
<dbReference type="FunFam" id="1.10.238.10:FF:000003">
    <property type="entry name" value="Calmodulin A"/>
    <property type="match status" value="1"/>
</dbReference>
<keyword evidence="2" id="KW-0677">Repeat</keyword>
<evidence type="ECO:0000256" key="2">
    <source>
        <dbReference type="ARBA" id="ARBA00022737"/>
    </source>
</evidence>
<name>A0A9N8ET07_9STRA</name>
<dbReference type="PROSITE" id="PS50222">
    <property type="entry name" value="EF_HAND_2"/>
    <property type="match status" value="1"/>
</dbReference>
<accession>A0A9N8ET07</accession>
<reference evidence="4" key="1">
    <citation type="submission" date="2020-06" db="EMBL/GenBank/DDBJ databases">
        <authorList>
            <consortium name="Plant Systems Biology data submission"/>
        </authorList>
    </citation>
    <scope>NUCLEOTIDE SEQUENCE</scope>
    <source>
        <strain evidence="4">D6</strain>
    </source>
</reference>
<dbReference type="OrthoDB" id="26525at2759"/>
<organism evidence="4 5">
    <name type="scientific">Seminavis robusta</name>
    <dbReference type="NCBI Taxonomy" id="568900"/>
    <lineage>
        <taxon>Eukaryota</taxon>
        <taxon>Sar</taxon>
        <taxon>Stramenopiles</taxon>
        <taxon>Ochrophyta</taxon>
        <taxon>Bacillariophyta</taxon>
        <taxon>Bacillariophyceae</taxon>
        <taxon>Bacillariophycidae</taxon>
        <taxon>Naviculales</taxon>
        <taxon>Naviculaceae</taxon>
        <taxon>Seminavis</taxon>
    </lineage>
</organism>
<evidence type="ECO:0000313" key="5">
    <source>
        <dbReference type="Proteomes" id="UP001153069"/>
    </source>
</evidence>
<keyword evidence="5" id="KW-1185">Reference proteome</keyword>
<protein>
    <recommendedName>
        <fullName evidence="1">Calmodulin</fullName>
    </recommendedName>
</protein>
<dbReference type="GO" id="GO:0016460">
    <property type="term" value="C:myosin II complex"/>
    <property type="evidence" value="ECO:0007669"/>
    <property type="project" value="TreeGrafter"/>
</dbReference>
<dbReference type="CDD" id="cd00051">
    <property type="entry name" value="EFh"/>
    <property type="match status" value="1"/>
</dbReference>
<dbReference type="InterPro" id="IPR002048">
    <property type="entry name" value="EF_hand_dom"/>
</dbReference>
<evidence type="ECO:0000256" key="1">
    <source>
        <dbReference type="ARBA" id="ARBA00020786"/>
    </source>
</evidence>
<feature type="domain" description="EF-hand" evidence="3">
    <location>
        <begin position="78"/>
        <end position="113"/>
    </location>
</feature>
<evidence type="ECO:0000259" key="3">
    <source>
        <dbReference type="PROSITE" id="PS50222"/>
    </source>
</evidence>
<dbReference type="PANTHER" id="PTHR23048">
    <property type="entry name" value="MYOSIN LIGHT CHAIN 1, 3"/>
    <property type="match status" value="1"/>
</dbReference>
<dbReference type="Gene3D" id="1.10.238.10">
    <property type="entry name" value="EF-hand"/>
    <property type="match status" value="2"/>
</dbReference>
<gene>
    <name evidence="4" type="ORF">SEMRO_2020_G311360.1</name>
</gene>
<dbReference type="InterPro" id="IPR050230">
    <property type="entry name" value="CALM/Myosin/TropC-like"/>
</dbReference>
<dbReference type="GO" id="GO:0005509">
    <property type="term" value="F:calcium ion binding"/>
    <property type="evidence" value="ECO:0007669"/>
    <property type="project" value="InterPro"/>
</dbReference>
<dbReference type="EMBL" id="CAICTM010002018">
    <property type="protein sequence ID" value="CAB9527572.1"/>
    <property type="molecule type" value="Genomic_DNA"/>
</dbReference>